<comment type="caution">
    <text evidence="1">The sequence shown here is derived from an EMBL/GenBank/DDBJ whole genome shotgun (WGS) entry which is preliminary data.</text>
</comment>
<sequence length="52" mass="5603">MSLTGDIICSTGDKIFATGDISAATGDLIENSDLDIKTSYYTGFISRYFPCN</sequence>
<evidence type="ECO:0000313" key="2">
    <source>
        <dbReference type="Proteomes" id="UP000031014"/>
    </source>
</evidence>
<gene>
    <name evidence="1" type="ORF">SAMD00020551_0797</name>
</gene>
<dbReference type="EMBL" id="BASE01000017">
    <property type="protein sequence ID" value="GAM12662.1"/>
    <property type="molecule type" value="Genomic_DNA"/>
</dbReference>
<accession>A0A0A8X0V1</accession>
<proteinExistence type="predicted"/>
<protein>
    <submittedName>
        <fullName evidence="1">Uncharacterized protein</fullName>
    </submittedName>
</protein>
<dbReference type="AlphaFoldDB" id="A0A0A8X0V1"/>
<dbReference type="STRING" id="1321606.SAMD00020551_0797"/>
<organism evidence="1 2">
    <name type="scientific">Mesobacillus selenatarsenatis (strain DSM 18680 / JCM 14380 / FERM P-15431 / SF-1)</name>
    <dbReference type="NCBI Taxonomy" id="1321606"/>
    <lineage>
        <taxon>Bacteria</taxon>
        <taxon>Bacillati</taxon>
        <taxon>Bacillota</taxon>
        <taxon>Bacilli</taxon>
        <taxon>Bacillales</taxon>
        <taxon>Bacillaceae</taxon>
        <taxon>Mesobacillus</taxon>
    </lineage>
</organism>
<keyword evidence="2" id="KW-1185">Reference proteome</keyword>
<dbReference type="Proteomes" id="UP000031014">
    <property type="component" value="Unassembled WGS sequence"/>
</dbReference>
<evidence type="ECO:0000313" key="1">
    <source>
        <dbReference type="EMBL" id="GAM12662.1"/>
    </source>
</evidence>
<reference evidence="1 2" key="1">
    <citation type="submission" date="2013-06" db="EMBL/GenBank/DDBJ databases">
        <title>Whole genome shotgun sequence of Bacillus selenatarsenatis SF-1.</title>
        <authorList>
            <person name="Kuroda M."/>
            <person name="Sei K."/>
            <person name="Yamashita M."/>
            <person name="Ike M."/>
        </authorList>
    </citation>
    <scope>NUCLEOTIDE SEQUENCE [LARGE SCALE GENOMIC DNA]</scope>
    <source>
        <strain evidence="1 2">SF-1</strain>
    </source>
</reference>
<name>A0A0A8X0V1_MESS1</name>